<sequence>MDAKFDRVDTKFEVVHGEIKDLSDKTNTRFESLKKEIDSRFDKVDTKFEVVHGEIKALSDKTDAKFESMRKEMDSRFDKVDEKFDDIHKEIIGIQKWAFGLIVTVIIGFIAVYFK</sequence>
<evidence type="ECO:0000256" key="1">
    <source>
        <dbReference type="SAM" id="Phobius"/>
    </source>
</evidence>
<keyword evidence="1" id="KW-0812">Transmembrane</keyword>
<evidence type="ECO:0008006" key="4">
    <source>
        <dbReference type="Google" id="ProtNLM"/>
    </source>
</evidence>
<feature type="transmembrane region" description="Helical" evidence="1">
    <location>
        <begin position="97"/>
        <end position="114"/>
    </location>
</feature>
<gene>
    <name evidence="2" type="ORF">TSYNT_8216</name>
</gene>
<reference evidence="2" key="1">
    <citation type="journal article" date="2016" name="Genome Announc.">
        <title>Draft Genome Sequence of the Syntrophic Lactate-Degrading Bacterium Tepidanaerobacter syntrophicus JLT.</title>
        <authorList>
            <person name="Matsuura N."/>
            <person name="Ohashi A."/>
            <person name="Tourlousse D.M."/>
            <person name="Sekiguchi Y."/>
        </authorList>
    </citation>
    <scope>NUCLEOTIDE SEQUENCE [LARGE SCALE GENOMIC DNA]</scope>
    <source>
        <strain evidence="2">JL</strain>
    </source>
</reference>
<protein>
    <recommendedName>
        <fullName evidence="4">DUF1640 domain-containing protein</fullName>
    </recommendedName>
</protein>
<keyword evidence="3" id="KW-1185">Reference proteome</keyword>
<dbReference type="Proteomes" id="UP000062160">
    <property type="component" value="Unassembled WGS sequence"/>
</dbReference>
<dbReference type="AlphaFoldDB" id="A0A0U9HNL9"/>
<organism evidence="2">
    <name type="scientific">Tepidanaerobacter syntrophicus</name>
    <dbReference type="NCBI Taxonomy" id="224999"/>
    <lineage>
        <taxon>Bacteria</taxon>
        <taxon>Bacillati</taxon>
        <taxon>Bacillota</taxon>
        <taxon>Clostridia</taxon>
        <taxon>Thermosediminibacterales</taxon>
        <taxon>Tepidanaerobacteraceae</taxon>
        <taxon>Tepidanaerobacter</taxon>
    </lineage>
</organism>
<dbReference type="EMBL" id="DF977002">
    <property type="protein sequence ID" value="GAQ25679.1"/>
    <property type="molecule type" value="Genomic_DNA"/>
</dbReference>
<keyword evidence="1" id="KW-1133">Transmembrane helix</keyword>
<name>A0A0U9HNL9_9FIRM</name>
<proteinExistence type="predicted"/>
<keyword evidence="1" id="KW-0472">Membrane</keyword>
<dbReference type="STRING" id="224999.GCA_001485475_01715"/>
<dbReference type="RefSeq" id="WP_238142673.1">
    <property type="nucleotide sequence ID" value="NZ_DF977002.1"/>
</dbReference>
<dbReference type="Gene3D" id="6.10.250.2540">
    <property type="match status" value="2"/>
</dbReference>
<accession>A0A0U9HNL9</accession>
<evidence type="ECO:0000313" key="2">
    <source>
        <dbReference type="EMBL" id="GAQ25679.1"/>
    </source>
</evidence>
<evidence type="ECO:0000313" key="3">
    <source>
        <dbReference type="Proteomes" id="UP000062160"/>
    </source>
</evidence>